<dbReference type="Gene3D" id="3.30.160.710">
    <property type="match status" value="5"/>
</dbReference>
<dbReference type="Pfam" id="PF18676">
    <property type="entry name" value="MBG_2"/>
    <property type="match status" value="12"/>
</dbReference>
<feature type="domain" description="MBG" evidence="3">
    <location>
        <begin position="1606"/>
        <end position="1677"/>
    </location>
</feature>
<feature type="domain" description="Cadherin-like beta-sandwich-like" evidence="2">
    <location>
        <begin position="442"/>
        <end position="533"/>
    </location>
</feature>
<evidence type="ECO:0000313" key="5">
    <source>
        <dbReference type="Proteomes" id="UP000503278"/>
    </source>
</evidence>
<feature type="domain" description="MBG" evidence="3">
    <location>
        <begin position="2243"/>
        <end position="2314"/>
    </location>
</feature>
<feature type="domain" description="MBG" evidence="3">
    <location>
        <begin position="1529"/>
        <end position="1600"/>
    </location>
</feature>
<dbReference type="InterPro" id="IPR025883">
    <property type="entry name" value="Cadherin-like_domain"/>
</dbReference>
<name>A0A7L5DYT9_9SPHI</name>
<dbReference type="Pfam" id="PF13585">
    <property type="entry name" value="CHU_C"/>
    <property type="match status" value="1"/>
</dbReference>
<sequence length="2985" mass="302486">MKIKLYLFLFSVLLSVSAVAQSIIYKDCYEGTSAGGYPNGATLTYSSTTKDYTSTNVKDPITATSYHYRLYYSVDRWYLDYIPANGSQNFYYNVTTNSTTPPISSPTAPNGWIETNAGCGTAKKPATNLTLGSGATVVTPTVTTTAVTIYASTTATLGGNVTVDGGATVKGRGVVYGTSANPVIGGSGVTQIADASGGTGTFSASATGLISATTYHVRAYAINSAGTSYGSDVTFTTQSVDATLSNLAIGATTISPTFTSGTTSYTAMVSNSVDYVTITPTATNANATIKVNGSTTKSGYSSSYMPVAVGSNSIPVVVTAQDGSTTKTYTLTVIRAGSSVATLNALSISSGTLSPTFSSGTQSYAASVVNATTSITLTPTTTNANATVSVNGTTVASGTASGAIPLAVGANTIQVTTIAQDNVTSQTYTVTVTRAGSSVATLSNLSINPGTLSPIFASSTTNYTAGVNNSVNSVTVTPTTTDANATVSVNGIAVTSGTASSAIPLAVGANTIQAVTTAQDGSTTQTYNLTVTRASASAITTSVTTLPGFNSCYGNASAAQSFTVKGSNLTSDVTVTSPAGFEVAQTSGGPYQTSLTLTQSNGAISTTLYVRMAAVASSPAPGNIMLSATSATTQNVAVSGAQNARPTINLSSVTRVTSASTSFSLPYTATTGSPDLYSIFTGKSNPMSGFMTINNAKLTSSPITIAMPAGTVEGKYDFYLTATNSSTGCISYSNSFIVTVTSSDATLASLTTSQGTLSPTFASGTTSYTTSVDNSVSSITLKPSTTNANATVTINGTTVQSGTASSAIPLAVGANTIQTKVTAQDGSTNQTYNLTVNRAAASVITTSVATLPAFGSCYANASTAQFFTVKGGNLVSDITVTPPAGFEISQTSGGPYQTSLILTQTNGTVSATLYTRMAASASSPSPGNITLSATGATTQNVALSGTQNPRPTIDFGSISSVNRSATSFSVPYTATTGSPDLYSIITGSKAMSGFTAVSNAKLGSSPIVVAMPAGTAAGVYDFYLTVTNSSTDCISYSNYFSIAVVSSDATLSSLNSPQLTLSPAFNAATTSYTSSVSNSTSLIGLIAGLNDGNATMKVNGSTAKSQAANYISLAVGTNTIPIVVTAQDGVTTKTYTLTINRAASSVATLNALSISSGNLSPVFNSNTQSYAASVSNATTSIAIKPTATDATATISVNSTPVISGTASSAIPLAVGSNTIQVVVTAQDGSTQKAYTLTVMRAGSSVATLNALSISSGTLSPTFNSGTQSYAASVVNATTSVTLTPTTTDANATVSVNGTTVTLGTASGAIPLAVGNNTIQVVVTAQDGITQQAYTVNVTRIGSSVATLSNLSISSGTLSPTFASGTTSYNANVENSVSSITLKPNTTDDNAIVTVNGTTVQSGTASGAIPLAVGANTIQVVTTAQDGATSKTYTLNVTRNTATPVITFFALRIQQYGDAPDFALAATSTNTSTPITYTSSNPAVATITPDNKLHTVGAGSAVITASQAADATHAAAASVQQTYIAVPLSVTVTVNPQTKVYGQADPALTYQLTSGKLVGEDTFTGSLTRNAGENVAAYAIHQGTLTLGSNYNLTFKEANLTITPAAITIAANPQAKVYGQADPSLTYQITSGKLVSSQDAFIGSLTRDAGENAGTYAIQQGTLVLNNNYTLSYNSANLIINKAGLIITADNQTKVYGAANPTLTANYLGFVGGDDASIVTTQPVLATTATTTSPVGTYPITVSGAIAANYTPIYHAGTLTITAGQPAITFATLPVKNYGDADFAAGATSTGSTALTYSSDNTAVATVVDGNIHIVGAGTANITAMQVADANNSAAKSVVQTLTVNKAAITLTANAQNKNYGDADPALTYKITSGALIGQDAFTGSLTRNAGENIGTYAIQQGTLGLSSNYNLTYNTANLTITPAAITITANPQTKVYGQADPSLTYNITSGTLVGQDKFTGSLVRDAGENAGTYAIKQGTLALNNNYTLNYRGANLTIDKASLTIVADNQTKVYGAINPTLTTSYQGFVGGDDASIVTTQPVLSTTAITTSPLGTYPISVSGVVIPNYTPIYQAGTLTVTAGQPTITFAALPTKTYGDADFTANATSTGSAALTYSSDNVAVATVTDGNIHIVGAGTANITATQAADANNSAAKSVTQALTVTKAAITLTANAQSKTYGDADPSLTYQVTSGSLIGSDAFSGSLTRSAGENVGSYAIQQGTLALSNNYKLTYTGANLNIGAKAITITADVKAKTYGDTDPALTYKTTLGTLVGSDTFTGSLTRAAGENTGTYAISQGTLAVSTNYVLTYVGAGLTINKAGLTITAENKTKIYGQANPNLTVSYNGFVNGDDASKLTTQPMATTTAVNSSPAGTYAITANGAASTNYVVTYVPGTLTVQAAQPAITLATLPAKTYGDGDFSAGATSTNAVTPITYTSTNTAVATIVSGKVHIISAGTTTITASQATDANHVAAADVSQLLTVSPAAITVTANAQSKTYGTTDPTLTYKITSGTLVGSDAFSGSLTRDAGESVGSYAIKQGSLALNGNYALTYTGANLIIGKAILTIAADNKTKVYGEANPALTVTYNGFINGDNASQLASAATASTIATTASGAGTYDIQVNGAVSNNYTIVYNKGTLTVTPALLTVTANNQTKLYGTANPALTVSYSGFVNGDDASKLSVQPVANTLATTNSIAGTYAITPSSGVSANYSFMYVNGILTVMPTERTLTFNSLSEKTYGDSDFNPGATANTGEVVLYSSSNTSVATIVNGKIHIVGAGVSTITATLAANGNYTNMPSVTHTLIVNKAPQIINFAIIPNQLKGVQYSLSAVTASSGLPVTLVTSDPVIASVNGQTLSANRLGSITITATQEGNANYLPATTVKQTFEVVDASGSEVLVRQAVSPNGDGINDVLYIEGINEHPVNRVTVINRNGVKIFDTQNYNNASNAFDGHSNITGAMQQAGTYFYLLEYTVNGEGRRKTGWFILKY</sequence>
<dbReference type="Proteomes" id="UP000503278">
    <property type="component" value="Chromosome"/>
</dbReference>
<dbReference type="EMBL" id="CP051682">
    <property type="protein sequence ID" value="QJD95219.1"/>
    <property type="molecule type" value="Genomic_DNA"/>
</dbReference>
<feature type="domain" description="Cadherin-like beta-sandwich-like" evidence="2">
    <location>
        <begin position="1249"/>
        <end position="1339"/>
    </location>
</feature>
<keyword evidence="5" id="KW-1185">Reference proteome</keyword>
<dbReference type="InterPro" id="IPR008964">
    <property type="entry name" value="Invasin/intimin_cell_adhesion"/>
</dbReference>
<dbReference type="PANTHER" id="PTHR14776:SF1">
    <property type="entry name" value="CADHERIN-LIKE AND PC-ESTERASE DOMAIN-CONTAINING PROTEIN 1"/>
    <property type="match status" value="1"/>
</dbReference>
<evidence type="ECO:0000313" key="4">
    <source>
        <dbReference type="EMBL" id="QJD95219.1"/>
    </source>
</evidence>
<feature type="domain" description="Cadherin-like beta-sandwich-like" evidence="2">
    <location>
        <begin position="344"/>
        <end position="434"/>
    </location>
</feature>
<feature type="domain" description="Cadherin-like beta-sandwich-like" evidence="2">
    <location>
        <begin position="252"/>
        <end position="335"/>
    </location>
</feature>
<dbReference type="SUPFAM" id="SSF49373">
    <property type="entry name" value="Invasin/intimin cell-adhesion fragments"/>
    <property type="match status" value="4"/>
</dbReference>
<protein>
    <recommendedName>
        <fullName evidence="6">T9SS type B sorting domain-containing protein</fullName>
    </recommendedName>
</protein>
<feature type="domain" description="Cadherin-like beta-sandwich-like" evidence="2">
    <location>
        <begin position="1347"/>
        <end position="1438"/>
    </location>
</feature>
<evidence type="ECO:0000259" key="2">
    <source>
        <dbReference type="Pfam" id="PF12733"/>
    </source>
</evidence>
<feature type="domain" description="Cadherin-like beta-sandwich-like" evidence="2">
    <location>
        <begin position="748"/>
        <end position="838"/>
    </location>
</feature>
<dbReference type="KEGG" id="mrob:HH214_04665"/>
<feature type="domain" description="MBG" evidence="3">
    <location>
        <begin position="1684"/>
        <end position="1759"/>
    </location>
</feature>
<accession>A0A7L5DYT9</accession>
<dbReference type="Gene3D" id="2.60.40.1080">
    <property type="match status" value="5"/>
</dbReference>
<feature type="domain" description="MBG" evidence="3">
    <location>
        <begin position="2643"/>
        <end position="2718"/>
    </location>
</feature>
<reference evidence="4 5" key="1">
    <citation type="submission" date="2020-04" db="EMBL/GenBank/DDBJ databases">
        <title>Genome sequencing of novel species.</title>
        <authorList>
            <person name="Heo J."/>
            <person name="Kim S.-J."/>
            <person name="Kim J.-S."/>
            <person name="Hong S.-B."/>
            <person name="Kwon S.-W."/>
        </authorList>
    </citation>
    <scope>NUCLEOTIDE SEQUENCE [LARGE SCALE GENOMIC DNA]</scope>
    <source>
        <strain evidence="4 5">F39-2</strain>
    </source>
</reference>
<feature type="chain" id="PRO_5029857561" description="T9SS type B sorting domain-containing protein" evidence="1">
    <location>
        <begin position="21"/>
        <end position="2985"/>
    </location>
</feature>
<dbReference type="InterPro" id="IPR036116">
    <property type="entry name" value="FN3_sf"/>
</dbReference>
<feature type="domain" description="Cadherin-like beta-sandwich-like" evidence="2">
    <location>
        <begin position="1058"/>
        <end position="1141"/>
    </location>
</feature>
<feature type="domain" description="MBG" evidence="3">
    <location>
        <begin position="2320"/>
        <end position="2395"/>
    </location>
</feature>
<feature type="domain" description="MBG" evidence="3">
    <location>
        <begin position="2485"/>
        <end position="2555"/>
    </location>
</feature>
<proteinExistence type="predicted"/>
<keyword evidence="1" id="KW-0732">Signal</keyword>
<dbReference type="SUPFAM" id="SSF49265">
    <property type="entry name" value="Fibronectin type III"/>
    <property type="match status" value="1"/>
</dbReference>
<gene>
    <name evidence="4" type="ORF">HH214_04665</name>
</gene>
<organism evidence="4 5">
    <name type="scientific">Mucilaginibacter robiniae</name>
    <dbReference type="NCBI Taxonomy" id="2728022"/>
    <lineage>
        <taxon>Bacteria</taxon>
        <taxon>Pseudomonadati</taxon>
        <taxon>Bacteroidota</taxon>
        <taxon>Sphingobacteriia</taxon>
        <taxon>Sphingobacteriales</taxon>
        <taxon>Sphingobacteriaceae</taxon>
        <taxon>Mucilaginibacter</taxon>
    </lineage>
</organism>
<dbReference type="Pfam" id="PF12733">
    <property type="entry name" value="Cadherin-like"/>
    <property type="match status" value="8"/>
</dbReference>
<feature type="domain" description="MBG" evidence="3">
    <location>
        <begin position="2002"/>
        <end position="2077"/>
    </location>
</feature>
<feature type="domain" description="MBG" evidence="3">
    <location>
        <begin position="1925"/>
        <end position="1996"/>
    </location>
</feature>
<feature type="signal peptide" evidence="1">
    <location>
        <begin position="1"/>
        <end position="20"/>
    </location>
</feature>
<feature type="domain" description="MBG" evidence="3">
    <location>
        <begin position="1848"/>
        <end position="1919"/>
    </location>
</feature>
<feature type="domain" description="MBG" evidence="3">
    <location>
        <begin position="2166"/>
        <end position="2236"/>
    </location>
</feature>
<feature type="domain" description="MBG" evidence="3">
    <location>
        <begin position="2562"/>
        <end position="2637"/>
    </location>
</feature>
<evidence type="ECO:0008006" key="6">
    <source>
        <dbReference type="Google" id="ProtNLM"/>
    </source>
</evidence>
<dbReference type="PANTHER" id="PTHR14776">
    <property type="entry name" value="CADHERIN-LIKE AND PC-ESTERASE DOMAIN-CONTAINING PROTEIN 1"/>
    <property type="match status" value="1"/>
</dbReference>
<feature type="domain" description="Cadherin-like beta-sandwich-like" evidence="2">
    <location>
        <begin position="1150"/>
        <end position="1240"/>
    </location>
</feature>
<dbReference type="InterPro" id="IPR041286">
    <property type="entry name" value="MBG_2"/>
</dbReference>
<evidence type="ECO:0000259" key="3">
    <source>
        <dbReference type="Pfam" id="PF18676"/>
    </source>
</evidence>
<evidence type="ECO:0000256" key="1">
    <source>
        <dbReference type="SAM" id="SignalP"/>
    </source>
</evidence>
<dbReference type="RefSeq" id="WP_169606236.1">
    <property type="nucleotide sequence ID" value="NZ_CP051682.1"/>
</dbReference>